<evidence type="ECO:0000313" key="1">
    <source>
        <dbReference type="EMBL" id="WOG86078.1"/>
    </source>
</evidence>
<dbReference type="Gramene" id="KZM81131">
    <property type="protein sequence ID" value="KZM81131"/>
    <property type="gene ID" value="DCAR_031249"/>
</dbReference>
<reference evidence="1" key="1">
    <citation type="journal article" date="2016" name="Nat. Genet.">
        <title>A high-quality carrot genome assembly provides new insights into carotenoid accumulation and asterid genome evolution.</title>
        <authorList>
            <person name="Iorizzo M."/>
            <person name="Ellison S."/>
            <person name="Senalik D."/>
            <person name="Zeng P."/>
            <person name="Satapoomin P."/>
            <person name="Huang J."/>
            <person name="Bowman M."/>
            <person name="Iovene M."/>
            <person name="Sanseverino W."/>
            <person name="Cavagnaro P."/>
            <person name="Yildiz M."/>
            <person name="Macko-Podgorni A."/>
            <person name="Moranska E."/>
            <person name="Grzebelus E."/>
            <person name="Grzebelus D."/>
            <person name="Ashrafi H."/>
            <person name="Zheng Z."/>
            <person name="Cheng S."/>
            <person name="Spooner D."/>
            <person name="Van Deynze A."/>
            <person name="Simon P."/>
        </authorList>
    </citation>
    <scope>NUCLEOTIDE SEQUENCE</scope>
    <source>
        <tissue evidence="1">Leaf</tissue>
    </source>
</reference>
<proteinExistence type="predicted"/>
<sequence length="79" mass="9037">MPGMPPESNCGERCEKPAVKKKHGRAVLRCREMAVVCFRLQLRCLMWGLRELKVGSQVLEWIAEGGDRDCSSPEMWVME</sequence>
<name>A0A175YD24_DAUCS</name>
<keyword evidence="2" id="KW-1185">Reference proteome</keyword>
<reference evidence="1" key="2">
    <citation type="submission" date="2022-03" db="EMBL/GenBank/DDBJ databases">
        <title>Draft title - Genomic analysis of global carrot germplasm unveils the trajectory of domestication and the origin of high carotenoid orange carrot.</title>
        <authorList>
            <person name="Iorizzo M."/>
            <person name="Ellison S."/>
            <person name="Senalik D."/>
            <person name="Macko-Podgorni A."/>
            <person name="Grzebelus D."/>
            <person name="Bostan H."/>
            <person name="Rolling W."/>
            <person name="Curaba J."/>
            <person name="Simon P."/>
        </authorList>
    </citation>
    <scope>NUCLEOTIDE SEQUENCE</scope>
    <source>
        <tissue evidence="1">Leaf</tissue>
    </source>
</reference>
<dbReference type="AlphaFoldDB" id="A0A175YD24"/>
<gene>
    <name evidence="1" type="ORF">DCAR_0205275</name>
</gene>
<dbReference type="EMBL" id="CP093344">
    <property type="protein sequence ID" value="WOG86078.1"/>
    <property type="molecule type" value="Genomic_DNA"/>
</dbReference>
<organism evidence="1 2">
    <name type="scientific">Daucus carota subsp. sativus</name>
    <name type="common">Carrot</name>
    <dbReference type="NCBI Taxonomy" id="79200"/>
    <lineage>
        <taxon>Eukaryota</taxon>
        <taxon>Viridiplantae</taxon>
        <taxon>Streptophyta</taxon>
        <taxon>Embryophyta</taxon>
        <taxon>Tracheophyta</taxon>
        <taxon>Spermatophyta</taxon>
        <taxon>Magnoliopsida</taxon>
        <taxon>eudicotyledons</taxon>
        <taxon>Gunneridae</taxon>
        <taxon>Pentapetalae</taxon>
        <taxon>asterids</taxon>
        <taxon>campanulids</taxon>
        <taxon>Apiales</taxon>
        <taxon>Apiaceae</taxon>
        <taxon>Apioideae</taxon>
        <taxon>Scandiceae</taxon>
        <taxon>Daucinae</taxon>
        <taxon>Daucus</taxon>
        <taxon>Daucus sect. Daucus</taxon>
    </lineage>
</organism>
<evidence type="ECO:0000313" key="2">
    <source>
        <dbReference type="Proteomes" id="UP000077755"/>
    </source>
</evidence>
<dbReference type="Proteomes" id="UP000077755">
    <property type="component" value="Chromosome 2"/>
</dbReference>
<accession>A0A175YD24</accession>
<protein>
    <submittedName>
        <fullName evidence="1">Uncharacterized protein</fullName>
    </submittedName>
</protein>